<dbReference type="EMBL" id="FUKJ01000050">
    <property type="protein sequence ID" value="SJM90031.1"/>
    <property type="molecule type" value="Genomic_DNA"/>
</dbReference>
<evidence type="ECO:0000256" key="1">
    <source>
        <dbReference type="SAM" id="Coils"/>
    </source>
</evidence>
<feature type="compositionally biased region" description="Basic and acidic residues" evidence="2">
    <location>
        <begin position="28"/>
        <end position="46"/>
    </location>
</feature>
<protein>
    <submittedName>
        <fullName evidence="3">Uncharacterized protein</fullName>
    </submittedName>
</protein>
<evidence type="ECO:0000313" key="4">
    <source>
        <dbReference type="Proteomes" id="UP000195442"/>
    </source>
</evidence>
<feature type="region of interest" description="Disordered" evidence="2">
    <location>
        <begin position="1"/>
        <end position="46"/>
    </location>
</feature>
<sequence>MSQKETTTQYSSTKGNPSTDQCQNSPELDTKEFPKPKEPNEEYFKKCLPEDKVKELDEKKQGLESEANVVKQRTLADAEGIKQEAQSAFDTANKKFEIAKKLLDVQTKNNKSKHFRDYYQALRDAVKNNSQAHKCAEDLVPEDKKAIAIAKLNNSLALEEVEYRKELKKLTQALAEADNKNKLAINIFDSDVCIANAQEMFDISAAEVTWREDISKALADNK</sequence>
<organism evidence="3 4">
    <name type="scientific">Crenothrix polyspora</name>
    <dbReference type="NCBI Taxonomy" id="360316"/>
    <lineage>
        <taxon>Bacteria</taxon>
        <taxon>Pseudomonadati</taxon>
        <taxon>Pseudomonadota</taxon>
        <taxon>Gammaproteobacteria</taxon>
        <taxon>Methylococcales</taxon>
        <taxon>Crenotrichaceae</taxon>
        <taxon>Crenothrix</taxon>
    </lineage>
</organism>
<accession>A0A1R4H1D0</accession>
<evidence type="ECO:0000313" key="3">
    <source>
        <dbReference type="EMBL" id="SJM90031.1"/>
    </source>
</evidence>
<dbReference type="RefSeq" id="WP_087145919.1">
    <property type="nucleotide sequence ID" value="NZ_FUKJ01000050.1"/>
</dbReference>
<reference evidence="4" key="1">
    <citation type="submission" date="2017-02" db="EMBL/GenBank/DDBJ databases">
        <authorList>
            <person name="Daims H."/>
        </authorList>
    </citation>
    <scope>NUCLEOTIDE SEQUENCE [LARGE SCALE GENOMIC DNA]</scope>
</reference>
<keyword evidence="4" id="KW-1185">Reference proteome</keyword>
<keyword evidence="1" id="KW-0175">Coiled coil</keyword>
<proteinExistence type="predicted"/>
<evidence type="ECO:0000256" key="2">
    <source>
        <dbReference type="SAM" id="MobiDB-lite"/>
    </source>
</evidence>
<dbReference type="Proteomes" id="UP000195442">
    <property type="component" value="Unassembled WGS sequence"/>
</dbReference>
<dbReference type="AlphaFoldDB" id="A0A1R4H1D0"/>
<feature type="compositionally biased region" description="Polar residues" evidence="2">
    <location>
        <begin position="1"/>
        <end position="27"/>
    </location>
</feature>
<feature type="coiled-coil region" evidence="1">
    <location>
        <begin position="153"/>
        <end position="187"/>
    </location>
</feature>
<name>A0A1R4H1D0_9GAMM</name>
<gene>
    <name evidence="3" type="ORF">CRENPOLYSF2_1430006</name>
</gene>